<evidence type="ECO:0000256" key="10">
    <source>
        <dbReference type="ARBA" id="ARBA00064003"/>
    </source>
</evidence>
<keyword evidence="14" id="KW-0812">Transmembrane</keyword>
<dbReference type="InterPro" id="IPR003594">
    <property type="entry name" value="HATPase_dom"/>
</dbReference>
<dbReference type="InterPro" id="IPR035965">
    <property type="entry name" value="PAS-like_dom_sf"/>
</dbReference>
<feature type="transmembrane region" description="Helical" evidence="14">
    <location>
        <begin position="99"/>
        <end position="116"/>
    </location>
</feature>
<evidence type="ECO:0000256" key="9">
    <source>
        <dbReference type="ARBA" id="ARBA00023012"/>
    </source>
</evidence>
<evidence type="ECO:0000256" key="3">
    <source>
        <dbReference type="ARBA" id="ARBA00012438"/>
    </source>
</evidence>
<dbReference type="Pfam" id="PF13188">
    <property type="entry name" value="PAS_8"/>
    <property type="match status" value="1"/>
</dbReference>
<comment type="subunit">
    <text evidence="10">At low DSF concentrations, interacts with RpfF.</text>
</comment>
<keyword evidence="7" id="KW-0418">Kinase</keyword>
<dbReference type="InterPro" id="IPR001789">
    <property type="entry name" value="Sig_transdc_resp-reg_receiver"/>
</dbReference>
<dbReference type="SMART" id="SM00388">
    <property type="entry name" value="HisKA"/>
    <property type="match status" value="1"/>
</dbReference>
<evidence type="ECO:0000256" key="2">
    <source>
        <dbReference type="ARBA" id="ARBA00006402"/>
    </source>
</evidence>
<organism evidence="17 18">
    <name type="scientific">Litorilinea aerophila</name>
    <dbReference type="NCBI Taxonomy" id="1204385"/>
    <lineage>
        <taxon>Bacteria</taxon>
        <taxon>Bacillati</taxon>
        <taxon>Chloroflexota</taxon>
        <taxon>Caldilineae</taxon>
        <taxon>Caldilineales</taxon>
        <taxon>Caldilineaceae</taxon>
        <taxon>Litorilinea</taxon>
    </lineage>
</organism>
<proteinExistence type="inferred from homology"/>
<dbReference type="AlphaFoldDB" id="A0A540VKU7"/>
<evidence type="ECO:0000256" key="6">
    <source>
        <dbReference type="ARBA" id="ARBA00022741"/>
    </source>
</evidence>
<dbReference type="InterPro" id="IPR031621">
    <property type="entry name" value="HisKA_7TM"/>
</dbReference>
<evidence type="ECO:0000256" key="8">
    <source>
        <dbReference type="ARBA" id="ARBA00022840"/>
    </source>
</evidence>
<dbReference type="CDD" id="cd00082">
    <property type="entry name" value="HisKA"/>
    <property type="match status" value="1"/>
</dbReference>
<dbReference type="CDD" id="cd17546">
    <property type="entry name" value="REC_hyHK_CKI1_RcsC-like"/>
    <property type="match status" value="1"/>
</dbReference>
<dbReference type="InterPro" id="IPR005467">
    <property type="entry name" value="His_kinase_dom"/>
</dbReference>
<evidence type="ECO:0000259" key="16">
    <source>
        <dbReference type="PROSITE" id="PS50110"/>
    </source>
</evidence>
<evidence type="ECO:0000256" key="5">
    <source>
        <dbReference type="ARBA" id="ARBA00022679"/>
    </source>
</evidence>
<comment type="catalytic activity">
    <reaction evidence="1">
        <text>ATP + protein L-histidine = ADP + protein N-phospho-L-histidine.</text>
        <dbReference type="EC" id="2.7.13.3"/>
    </reaction>
</comment>
<keyword evidence="4 13" id="KW-0597">Phosphoprotein</keyword>
<dbReference type="PROSITE" id="PS50110">
    <property type="entry name" value="RESPONSE_REGULATORY"/>
    <property type="match status" value="2"/>
</dbReference>
<dbReference type="GO" id="GO:0000155">
    <property type="term" value="F:phosphorelay sensor kinase activity"/>
    <property type="evidence" value="ECO:0007669"/>
    <property type="project" value="InterPro"/>
</dbReference>
<dbReference type="EC" id="2.7.13.3" evidence="3"/>
<feature type="transmembrane region" description="Helical" evidence="14">
    <location>
        <begin position="6"/>
        <end position="26"/>
    </location>
</feature>
<keyword evidence="5" id="KW-0808">Transferase</keyword>
<evidence type="ECO:0000313" key="17">
    <source>
        <dbReference type="EMBL" id="TQE97346.1"/>
    </source>
</evidence>
<dbReference type="FunFam" id="1.10.287.130:FF:000002">
    <property type="entry name" value="Two-component osmosensing histidine kinase"/>
    <property type="match status" value="1"/>
</dbReference>
<dbReference type="SUPFAM" id="SSF55874">
    <property type="entry name" value="ATPase domain of HSP90 chaperone/DNA topoisomerase II/histidine kinase"/>
    <property type="match status" value="1"/>
</dbReference>
<dbReference type="CDD" id="cd00130">
    <property type="entry name" value="PAS"/>
    <property type="match status" value="1"/>
</dbReference>
<feature type="transmembrane region" description="Helical" evidence="14">
    <location>
        <begin position="38"/>
        <end position="59"/>
    </location>
</feature>
<feature type="domain" description="Response regulatory" evidence="16">
    <location>
        <begin position="766"/>
        <end position="883"/>
    </location>
</feature>
<keyword evidence="14" id="KW-1133">Transmembrane helix</keyword>
<evidence type="ECO:0000256" key="4">
    <source>
        <dbReference type="ARBA" id="ARBA00022553"/>
    </source>
</evidence>
<evidence type="ECO:0000259" key="15">
    <source>
        <dbReference type="PROSITE" id="PS50109"/>
    </source>
</evidence>
<feature type="modified residue" description="4-aspartylphosphate" evidence="13">
    <location>
        <position position="668"/>
    </location>
</feature>
<dbReference type="RefSeq" id="WP_141608539.1">
    <property type="nucleotide sequence ID" value="NZ_VIGC02000003.1"/>
</dbReference>
<dbReference type="Pfam" id="PF16927">
    <property type="entry name" value="HisKA_7TM"/>
    <property type="match status" value="1"/>
</dbReference>
<dbReference type="Pfam" id="PF00512">
    <property type="entry name" value="HisKA"/>
    <property type="match status" value="1"/>
</dbReference>
<evidence type="ECO:0000256" key="1">
    <source>
        <dbReference type="ARBA" id="ARBA00000085"/>
    </source>
</evidence>
<gene>
    <name evidence="17" type="ORF">FKZ61_02700</name>
</gene>
<dbReference type="Pfam" id="PF00072">
    <property type="entry name" value="Response_reg"/>
    <property type="match status" value="2"/>
</dbReference>
<feature type="transmembrane region" description="Helical" evidence="14">
    <location>
        <begin position="181"/>
        <end position="199"/>
    </location>
</feature>
<dbReference type="InterPro" id="IPR036890">
    <property type="entry name" value="HATPase_C_sf"/>
</dbReference>
<dbReference type="Pfam" id="PF02518">
    <property type="entry name" value="HATPase_c"/>
    <property type="match status" value="1"/>
</dbReference>
<evidence type="ECO:0000256" key="7">
    <source>
        <dbReference type="ARBA" id="ARBA00022777"/>
    </source>
</evidence>
<comment type="similarity">
    <text evidence="2">In the N-terminal section; belongs to the phytochrome family.</text>
</comment>
<dbReference type="CDD" id="cd00156">
    <property type="entry name" value="REC"/>
    <property type="match status" value="1"/>
</dbReference>
<dbReference type="Gene3D" id="3.40.50.2300">
    <property type="match status" value="2"/>
</dbReference>
<feature type="modified residue" description="4-aspartylphosphate" evidence="13">
    <location>
        <position position="815"/>
    </location>
</feature>
<dbReference type="SUPFAM" id="SSF55785">
    <property type="entry name" value="PYP-like sensor domain (PAS domain)"/>
    <property type="match status" value="1"/>
</dbReference>
<dbReference type="Gene3D" id="1.10.287.130">
    <property type="match status" value="1"/>
</dbReference>
<dbReference type="FunFam" id="3.30.565.10:FF:000010">
    <property type="entry name" value="Sensor histidine kinase RcsC"/>
    <property type="match status" value="1"/>
</dbReference>
<evidence type="ECO:0000256" key="14">
    <source>
        <dbReference type="SAM" id="Phobius"/>
    </source>
</evidence>
<keyword evidence="6" id="KW-0547">Nucleotide-binding</keyword>
<dbReference type="InterPro" id="IPR011006">
    <property type="entry name" value="CheY-like_superfamily"/>
</dbReference>
<dbReference type="EMBL" id="VIGC01000003">
    <property type="protein sequence ID" value="TQE97346.1"/>
    <property type="molecule type" value="Genomic_DNA"/>
</dbReference>
<dbReference type="InParanoid" id="A0A540VKU7"/>
<protein>
    <recommendedName>
        <fullName evidence="12">Circadian input-output histidine kinase CikA</fullName>
        <ecNumber evidence="3">2.7.13.3</ecNumber>
    </recommendedName>
    <alternativeName>
        <fullName evidence="11">Sensory/regulatory protein RpfC</fullName>
    </alternativeName>
</protein>
<sequence length="889" mass="97730">MSGQVSLLLLPLLMGAVISITLTLYAWPQRAVIGSRTFAYLTATLAVGILAYIVQAYSHELAVKAAWHGLTVLSFTGVAILWFVFVLQFSGFDHRLPRWAYGALAVPTLVMIFLLWTNPHHGLVARGYVLFREGELTILDFQYGPALLAYLGYCYLLVAISGLILIDNIRRGDGFYYRRQSLLFLIAMFIPWIGDILYLNQVGILARTGDPGPYTFSASILLVAWGLFRYRILDITPVARETVFRSMTDGVIVLDARRRIVDMNPAAEQILQTSLHSLLGRPIDRVPFFEGYPIQDDTTGQLAMGQGPGTRWYDVRVTPLQKEQTSTGSLLVLRDITESRAAQQLLQQAKEAAEESARAKTAFLANMSHEIRTPMNAVIGLTTLLLDTRLSPEQRDFLEIIRSSGEALLAVINDILDFSKIEAGHLELERIPFSLRGCVEDVLDLFAPQVARKGLDLCYELEAGVPETVVGDPNRLRQILLNLISNAFKFTDQGEIVVTVNAVDSGEGHILHFSVRDTGIGIPRDRLKRLFKSFSQVDASTTRRYGGTGLGLTISQRLAELMGGRMWVESQEGVGTVFHFLIKSPHLAQDTAAAQADEAPVTAIQPHQARERLASLGVLVVEDNATQRAILQRLLQSWGCRVDACADGELALQQLREAPQGYDVALLDGQLPGINSLELSERLQQETSPQGITIIRYSAVGQAGNQGENAPDGHETVLTKPIKAAPLFQALCAVRESQPAKRPATSSATSPAQSLPATLANQHPLNILLAEDNLVNQKVALQLLRRMGYRADVAANGAEVLAALSRKSYDVILMDVHMPEVDGLEATRQIRTRLPGERQPYIIAMTASVLTSDREACLQAGMDDHVGKPVRLPDLIEALRKAANGHRTH</sequence>
<dbReference type="PANTHER" id="PTHR45339">
    <property type="entry name" value="HYBRID SIGNAL TRANSDUCTION HISTIDINE KINASE J"/>
    <property type="match status" value="1"/>
</dbReference>
<keyword evidence="8" id="KW-0067">ATP-binding</keyword>
<keyword evidence="18" id="KW-1185">Reference proteome</keyword>
<name>A0A540VKU7_9CHLR</name>
<reference evidence="17 18" key="1">
    <citation type="submission" date="2019-06" db="EMBL/GenBank/DDBJ databases">
        <title>Genome sequence of Litorilinea aerophila BAA-2444.</title>
        <authorList>
            <person name="Maclea K.S."/>
            <person name="Maurais E.G."/>
            <person name="Iannazzi L.C."/>
        </authorList>
    </citation>
    <scope>NUCLEOTIDE SEQUENCE [LARGE SCALE GENOMIC DNA]</scope>
    <source>
        <strain evidence="17 18">ATCC BAA-2444</strain>
    </source>
</reference>
<dbReference type="PROSITE" id="PS50109">
    <property type="entry name" value="HIS_KIN"/>
    <property type="match status" value="1"/>
</dbReference>
<keyword evidence="9" id="KW-0902">Two-component regulatory system</keyword>
<evidence type="ECO:0000313" key="18">
    <source>
        <dbReference type="Proteomes" id="UP000317371"/>
    </source>
</evidence>
<dbReference type="InterPro" id="IPR003661">
    <property type="entry name" value="HisK_dim/P_dom"/>
</dbReference>
<dbReference type="PANTHER" id="PTHR45339:SF1">
    <property type="entry name" value="HYBRID SIGNAL TRANSDUCTION HISTIDINE KINASE J"/>
    <property type="match status" value="1"/>
</dbReference>
<feature type="domain" description="Histidine kinase" evidence="15">
    <location>
        <begin position="366"/>
        <end position="586"/>
    </location>
</feature>
<dbReference type="Proteomes" id="UP000317371">
    <property type="component" value="Unassembled WGS sequence"/>
</dbReference>
<evidence type="ECO:0000256" key="12">
    <source>
        <dbReference type="ARBA" id="ARBA00074306"/>
    </source>
</evidence>
<feature type="transmembrane region" description="Helical" evidence="14">
    <location>
        <begin position="65"/>
        <end position="87"/>
    </location>
</feature>
<feature type="domain" description="Response regulatory" evidence="16">
    <location>
        <begin position="617"/>
        <end position="735"/>
    </location>
</feature>
<dbReference type="PRINTS" id="PR00344">
    <property type="entry name" value="BCTRLSENSOR"/>
</dbReference>
<keyword evidence="14" id="KW-0472">Membrane</keyword>
<accession>A0A540VKU7</accession>
<dbReference type="InterPro" id="IPR036097">
    <property type="entry name" value="HisK_dim/P_sf"/>
</dbReference>
<dbReference type="SMART" id="SM00387">
    <property type="entry name" value="HATPase_c"/>
    <property type="match status" value="1"/>
</dbReference>
<dbReference type="GO" id="GO:0005524">
    <property type="term" value="F:ATP binding"/>
    <property type="evidence" value="ECO:0007669"/>
    <property type="project" value="UniProtKB-KW"/>
</dbReference>
<dbReference type="CDD" id="cd16922">
    <property type="entry name" value="HATPase_EvgS-ArcB-TorS-like"/>
    <property type="match status" value="1"/>
</dbReference>
<dbReference type="SUPFAM" id="SSF52172">
    <property type="entry name" value="CheY-like"/>
    <property type="match status" value="2"/>
</dbReference>
<comment type="caution">
    <text evidence="17">The sequence shown here is derived from an EMBL/GenBank/DDBJ whole genome shotgun (WGS) entry which is preliminary data.</text>
</comment>
<dbReference type="OrthoDB" id="134594at2"/>
<evidence type="ECO:0000256" key="11">
    <source>
        <dbReference type="ARBA" id="ARBA00068150"/>
    </source>
</evidence>
<dbReference type="InterPro" id="IPR000014">
    <property type="entry name" value="PAS"/>
</dbReference>
<dbReference type="Gene3D" id="3.30.565.10">
    <property type="entry name" value="Histidine kinase-like ATPase, C-terminal domain"/>
    <property type="match status" value="1"/>
</dbReference>
<dbReference type="SMART" id="SM00448">
    <property type="entry name" value="REC"/>
    <property type="match status" value="2"/>
</dbReference>
<dbReference type="Gene3D" id="3.30.450.20">
    <property type="entry name" value="PAS domain"/>
    <property type="match status" value="1"/>
</dbReference>
<feature type="transmembrane region" description="Helical" evidence="14">
    <location>
        <begin position="147"/>
        <end position="169"/>
    </location>
</feature>
<dbReference type="SMART" id="SM00091">
    <property type="entry name" value="PAS"/>
    <property type="match status" value="1"/>
</dbReference>
<dbReference type="SUPFAM" id="SSF47384">
    <property type="entry name" value="Homodimeric domain of signal transducing histidine kinase"/>
    <property type="match status" value="1"/>
</dbReference>
<evidence type="ECO:0000256" key="13">
    <source>
        <dbReference type="PROSITE-ProRule" id="PRU00169"/>
    </source>
</evidence>
<dbReference type="InterPro" id="IPR004358">
    <property type="entry name" value="Sig_transdc_His_kin-like_C"/>
</dbReference>